<gene>
    <name evidence="2" type="ORF">E4P82_10995</name>
</gene>
<organism evidence="2 3">
    <name type="scientific">Candidatus Competibacter phosphatis</name>
    <dbReference type="NCBI Taxonomy" id="221280"/>
    <lineage>
        <taxon>Bacteria</taxon>
        <taxon>Pseudomonadati</taxon>
        <taxon>Pseudomonadota</taxon>
        <taxon>Gammaproteobacteria</taxon>
        <taxon>Candidatus Competibacteraceae</taxon>
        <taxon>Candidatus Competibacter</taxon>
    </lineage>
</organism>
<accession>A0ABX1TNQ3</accession>
<evidence type="ECO:0000313" key="3">
    <source>
        <dbReference type="Proteomes" id="UP000760480"/>
    </source>
</evidence>
<keyword evidence="3" id="KW-1185">Reference proteome</keyword>
<name>A0ABX1TNQ3_9GAMM</name>
<feature type="compositionally biased region" description="Low complexity" evidence="1">
    <location>
        <begin position="1"/>
        <end position="18"/>
    </location>
</feature>
<evidence type="ECO:0008006" key="4">
    <source>
        <dbReference type="Google" id="ProtNLM"/>
    </source>
</evidence>
<dbReference type="EMBL" id="SPMZ01000029">
    <property type="protein sequence ID" value="NMQ19679.1"/>
    <property type="molecule type" value="Genomic_DNA"/>
</dbReference>
<protein>
    <recommendedName>
        <fullName evidence="4">Heme haloperoxidase family profile domain-containing protein</fullName>
    </recommendedName>
</protein>
<dbReference type="RefSeq" id="WP_169248926.1">
    <property type="nucleotide sequence ID" value="NZ_SPMZ01000029.1"/>
</dbReference>
<dbReference type="Proteomes" id="UP000760480">
    <property type="component" value="Unassembled WGS sequence"/>
</dbReference>
<evidence type="ECO:0000256" key="1">
    <source>
        <dbReference type="SAM" id="MobiDB-lite"/>
    </source>
</evidence>
<evidence type="ECO:0000313" key="2">
    <source>
        <dbReference type="EMBL" id="NMQ19679.1"/>
    </source>
</evidence>
<comment type="caution">
    <text evidence="2">The sequence shown here is derived from an EMBL/GenBank/DDBJ whole genome shotgun (WGS) entry which is preliminary data.</text>
</comment>
<feature type="region of interest" description="Disordered" evidence="1">
    <location>
        <begin position="1"/>
        <end position="25"/>
    </location>
</feature>
<proteinExistence type="predicted"/>
<reference evidence="2 3" key="1">
    <citation type="submission" date="2019-03" db="EMBL/GenBank/DDBJ databases">
        <title>Metabolic reconstructions from genomes of highly enriched 'Candidatus Accumulibacter' and 'Candidatus Competibacter' bioreactor populations.</title>
        <authorList>
            <person name="Annavajhala M.K."/>
            <person name="Welles L."/>
            <person name="Abbas B."/>
            <person name="Sorokin D."/>
            <person name="Park H."/>
            <person name="Van Loosdrecht M."/>
            <person name="Chandran K."/>
        </authorList>
    </citation>
    <scope>NUCLEOTIDE SEQUENCE [LARGE SCALE GENOMIC DNA]</scope>
    <source>
        <strain evidence="2 3">SBR_G</strain>
    </source>
</reference>
<sequence>MPTTDETTPSNSTTTGEGVWRERPNADKIPCPALLSFYNNGLLHPDEHGNVTTAHLDKVLESVGVGTGIRKALVTGADNTDEIPDSFNLFALRNSSLDHSGSTGIRDPEISPAKLDNALLKFSDESGRMYAEHFAAAANQAQLQDPGFKGGVIQTIEFTALLQVFGRVDESNKRYVTIDDVRGLWIDGKYPEKLYKNSIT</sequence>